<dbReference type="Gene3D" id="3.50.50.60">
    <property type="entry name" value="FAD/NAD(P)-binding domain"/>
    <property type="match status" value="2"/>
</dbReference>
<evidence type="ECO:0000256" key="6">
    <source>
        <dbReference type="ARBA" id="ARBA00023097"/>
    </source>
</evidence>
<dbReference type="Pfam" id="PF07992">
    <property type="entry name" value="Pyr_redox_2"/>
    <property type="match status" value="1"/>
</dbReference>
<organism evidence="10 11">
    <name type="scientific">Lactobacillus crispatus</name>
    <dbReference type="NCBI Taxonomy" id="47770"/>
    <lineage>
        <taxon>Bacteria</taxon>
        <taxon>Bacillati</taxon>
        <taxon>Bacillota</taxon>
        <taxon>Bacilli</taxon>
        <taxon>Lactobacillales</taxon>
        <taxon>Lactobacillaceae</taxon>
        <taxon>Lactobacillus</taxon>
    </lineage>
</organism>
<sequence length="455" mass="49395">MSKKKIIIVGASHGGQEAAYEILDRYDDVDVTIYEAGDFVSFMSCGMKLFLEGKTTGQDNVRNFTPEDLAERGGKVVNNTAVTALDPAKKTVTVKNVKDGTTKEVSYDKLIISSGVNPASLPLPGADLKNIMLMRGYDCATEINAAARAEAIKNVAVIGAGNGIAAAEVFAKAGKNVTLIDGGQKPLENYLNDTYTSLFEKELTDHGVNLAMNTKVTGFVGNGKVNAVQTDKGDITADCVIITVGIKPNTDWLKNTIDLYDNGYIKVDNYFRTNVKDVYAIGDAIFPFSIPANRRVPMPSAIAARHEAQYVVEHLFEDKPERVFKGLVGAQLLEAFDLHAVTTGLSEKNAKRAGINAKETVLKGYLRPDYIPEKDNPTCYIAVVYNEDSHQILGGSVLSSYDISGQANVLSLAIRNKLTLEDLAEADFFFSPTYDKQWSLVNQVAQKALGLKLTV</sequence>
<dbReference type="Pfam" id="PF02852">
    <property type="entry name" value="Pyr_redox_dim"/>
    <property type="match status" value="1"/>
</dbReference>
<dbReference type="PRINTS" id="PR00411">
    <property type="entry name" value="PNDRDTASEI"/>
</dbReference>
<evidence type="ECO:0000256" key="2">
    <source>
        <dbReference type="ARBA" id="ARBA00009130"/>
    </source>
</evidence>
<dbReference type="SUPFAM" id="SSF51905">
    <property type="entry name" value="FAD/NAD(P)-binding domain"/>
    <property type="match status" value="1"/>
</dbReference>
<dbReference type="Proteomes" id="UP000067598">
    <property type="component" value="Unassembled WGS sequence"/>
</dbReference>
<dbReference type="InterPro" id="IPR050260">
    <property type="entry name" value="FAD-bd_OxRdtase"/>
</dbReference>
<evidence type="ECO:0000256" key="4">
    <source>
        <dbReference type="ARBA" id="ARBA00022827"/>
    </source>
</evidence>
<feature type="domain" description="FAD/NAD(P)-binding" evidence="9">
    <location>
        <begin position="5"/>
        <end position="297"/>
    </location>
</feature>
<protein>
    <submittedName>
        <fullName evidence="10">NAD(FAD)-dependent dehydrogenase</fullName>
    </submittedName>
</protein>
<evidence type="ECO:0000256" key="7">
    <source>
        <dbReference type="ARBA" id="ARBA00023284"/>
    </source>
</evidence>
<dbReference type="InterPro" id="IPR036188">
    <property type="entry name" value="FAD/NAD-bd_sf"/>
</dbReference>
<evidence type="ECO:0000259" key="8">
    <source>
        <dbReference type="Pfam" id="PF02852"/>
    </source>
</evidence>
<dbReference type="AlphaFoldDB" id="A0A109DG25"/>
<reference evidence="10 11" key="1">
    <citation type="journal article" date="2016" name="Microbiology (Mosc.)">
        <title>Comparison of Lactobacillus crispatus isolates from Lactobacillus-dominated vaginal microbiomes with isolates from microbiomes containing bacterial vaginosis-associated bacteria.</title>
        <authorList>
            <person name="Abdelmaksoud A.A."/>
            <person name="Koparde V.N."/>
            <person name="Sheth N.U."/>
            <person name="Serrano M.G."/>
            <person name="Glascock A.L."/>
            <person name="Fettweis J.M."/>
            <person name="Strauss Iii J.F."/>
            <person name="Buck G.A."/>
            <person name="Jefferson K.K."/>
        </authorList>
    </citation>
    <scope>NUCLEOTIDE SEQUENCE [LARGE SCALE GENOMIC DNA]</scope>
    <source>
        <strain evidence="10 11">VMC3</strain>
    </source>
</reference>
<dbReference type="EMBL" id="LJGP01000005">
    <property type="protein sequence ID" value="KWU04784.1"/>
    <property type="molecule type" value="Genomic_DNA"/>
</dbReference>
<keyword evidence="6" id="KW-0558">Oxidation</keyword>
<dbReference type="PATRIC" id="fig|47770.28.peg.1501"/>
<keyword evidence="7" id="KW-0676">Redox-active center</keyword>
<dbReference type="Gene3D" id="3.30.390.30">
    <property type="match status" value="1"/>
</dbReference>
<dbReference type="InterPro" id="IPR004099">
    <property type="entry name" value="Pyr_nucl-diS_OxRdtase_dimer"/>
</dbReference>
<proteinExistence type="inferred from homology"/>
<dbReference type="RefSeq" id="WP_060461640.1">
    <property type="nucleotide sequence ID" value="NZ_AP025162.1"/>
</dbReference>
<feature type="domain" description="Pyridine nucleotide-disulphide oxidoreductase dimerisation" evidence="8">
    <location>
        <begin position="337"/>
        <end position="436"/>
    </location>
</feature>
<evidence type="ECO:0000256" key="1">
    <source>
        <dbReference type="ARBA" id="ARBA00001974"/>
    </source>
</evidence>
<comment type="similarity">
    <text evidence="2">Belongs to the class-III pyridine nucleotide-disulfide oxidoreductase family.</text>
</comment>
<dbReference type="InterPro" id="IPR023753">
    <property type="entry name" value="FAD/NAD-binding_dom"/>
</dbReference>
<accession>A0A109DG25</accession>
<keyword evidence="4" id="KW-0274">FAD</keyword>
<dbReference type="PANTHER" id="PTHR43429:SF1">
    <property type="entry name" value="NAD(P)H SULFUR OXIDOREDUCTASE (COA-DEPENDENT)"/>
    <property type="match status" value="1"/>
</dbReference>
<keyword evidence="5" id="KW-0560">Oxidoreductase</keyword>
<gene>
    <name evidence="10" type="ORF">AEL95_00855</name>
</gene>
<evidence type="ECO:0000313" key="11">
    <source>
        <dbReference type="Proteomes" id="UP000067598"/>
    </source>
</evidence>
<dbReference type="PRINTS" id="PR00368">
    <property type="entry name" value="FADPNR"/>
</dbReference>
<dbReference type="InterPro" id="IPR016156">
    <property type="entry name" value="FAD/NAD-linked_Rdtase_dimer_sf"/>
</dbReference>
<name>A0A109DG25_9LACO</name>
<evidence type="ECO:0000259" key="9">
    <source>
        <dbReference type="Pfam" id="PF07992"/>
    </source>
</evidence>
<keyword evidence="3" id="KW-0285">Flavoprotein</keyword>
<evidence type="ECO:0000256" key="3">
    <source>
        <dbReference type="ARBA" id="ARBA00022630"/>
    </source>
</evidence>
<evidence type="ECO:0000313" key="10">
    <source>
        <dbReference type="EMBL" id="KWU04784.1"/>
    </source>
</evidence>
<evidence type="ECO:0000256" key="5">
    <source>
        <dbReference type="ARBA" id="ARBA00023002"/>
    </source>
</evidence>
<comment type="caution">
    <text evidence="10">The sequence shown here is derived from an EMBL/GenBank/DDBJ whole genome shotgun (WGS) entry which is preliminary data.</text>
</comment>
<dbReference type="PANTHER" id="PTHR43429">
    <property type="entry name" value="PYRIDINE NUCLEOTIDE-DISULFIDE OXIDOREDUCTASE DOMAIN-CONTAINING"/>
    <property type="match status" value="1"/>
</dbReference>
<dbReference type="GO" id="GO:0016491">
    <property type="term" value="F:oxidoreductase activity"/>
    <property type="evidence" value="ECO:0007669"/>
    <property type="project" value="UniProtKB-KW"/>
</dbReference>
<comment type="cofactor">
    <cofactor evidence="1">
        <name>FAD</name>
        <dbReference type="ChEBI" id="CHEBI:57692"/>
    </cofactor>
</comment>
<dbReference type="SUPFAM" id="SSF55424">
    <property type="entry name" value="FAD/NAD-linked reductases, dimerisation (C-terminal) domain"/>
    <property type="match status" value="1"/>
</dbReference>